<dbReference type="EMBL" id="LTDM01000065">
    <property type="protein sequence ID" value="OLS01628.1"/>
    <property type="molecule type" value="Genomic_DNA"/>
</dbReference>
<feature type="domain" description="ABC transporter" evidence="10">
    <location>
        <begin position="346"/>
        <end position="576"/>
    </location>
</feature>
<organism evidence="12 13">
    <name type="scientific">Tissierella creatinophila DSM 6911</name>
    <dbReference type="NCBI Taxonomy" id="1123403"/>
    <lineage>
        <taxon>Bacteria</taxon>
        <taxon>Bacillati</taxon>
        <taxon>Bacillota</taxon>
        <taxon>Tissierellia</taxon>
        <taxon>Tissierellales</taxon>
        <taxon>Tissierellaceae</taxon>
        <taxon>Tissierella</taxon>
    </lineage>
</organism>
<dbReference type="SUPFAM" id="SSF90123">
    <property type="entry name" value="ABC transporter transmembrane region"/>
    <property type="match status" value="1"/>
</dbReference>
<feature type="transmembrane region" description="Helical" evidence="9">
    <location>
        <begin position="70"/>
        <end position="91"/>
    </location>
</feature>
<keyword evidence="3" id="KW-1003">Cell membrane</keyword>
<dbReference type="OrthoDB" id="9762778at2"/>
<evidence type="ECO:0000256" key="4">
    <source>
        <dbReference type="ARBA" id="ARBA00022692"/>
    </source>
</evidence>
<feature type="transmembrane region" description="Helical" evidence="9">
    <location>
        <begin position="25"/>
        <end position="50"/>
    </location>
</feature>
<dbReference type="InterPro" id="IPR036640">
    <property type="entry name" value="ABC1_TM_sf"/>
</dbReference>
<keyword evidence="12" id="KW-0378">Hydrolase</keyword>
<dbReference type="GO" id="GO:0005524">
    <property type="term" value="F:ATP binding"/>
    <property type="evidence" value="ECO:0007669"/>
    <property type="project" value="UniProtKB-KW"/>
</dbReference>
<dbReference type="InterPro" id="IPR003593">
    <property type="entry name" value="AAA+_ATPase"/>
</dbReference>
<evidence type="ECO:0000256" key="5">
    <source>
        <dbReference type="ARBA" id="ARBA00022741"/>
    </source>
</evidence>
<feature type="domain" description="ABC transmembrane type-1" evidence="11">
    <location>
        <begin position="26"/>
        <end position="315"/>
    </location>
</feature>
<dbReference type="GO" id="GO:0016887">
    <property type="term" value="F:ATP hydrolysis activity"/>
    <property type="evidence" value="ECO:0007669"/>
    <property type="project" value="InterPro"/>
</dbReference>
<evidence type="ECO:0000256" key="8">
    <source>
        <dbReference type="ARBA" id="ARBA00023136"/>
    </source>
</evidence>
<comment type="subcellular location">
    <subcellularLocation>
        <location evidence="1">Cell membrane</location>
        <topology evidence="1">Multi-pass membrane protein</topology>
    </subcellularLocation>
</comment>
<evidence type="ECO:0000256" key="2">
    <source>
        <dbReference type="ARBA" id="ARBA00022448"/>
    </source>
</evidence>
<dbReference type="InterPro" id="IPR027417">
    <property type="entry name" value="P-loop_NTPase"/>
</dbReference>
<gene>
    <name evidence="12" type="primary">yheH_2</name>
    <name evidence="12" type="ORF">TICRE_24520</name>
</gene>
<evidence type="ECO:0000256" key="9">
    <source>
        <dbReference type="SAM" id="Phobius"/>
    </source>
</evidence>
<dbReference type="PROSITE" id="PS00211">
    <property type="entry name" value="ABC_TRANSPORTER_1"/>
    <property type="match status" value="1"/>
</dbReference>
<dbReference type="PANTHER" id="PTHR24221:SF430">
    <property type="entry name" value="MULTIDRUG RESISTANCE ABC TRANSPORTER ATP-BINDING_PERMEASE PROTEIN YHEH-RELATED"/>
    <property type="match status" value="1"/>
</dbReference>
<dbReference type="SUPFAM" id="SSF52540">
    <property type="entry name" value="P-loop containing nucleoside triphosphate hydrolases"/>
    <property type="match status" value="1"/>
</dbReference>
<evidence type="ECO:0000256" key="7">
    <source>
        <dbReference type="ARBA" id="ARBA00022989"/>
    </source>
</evidence>
<dbReference type="SMART" id="SM00382">
    <property type="entry name" value="AAA"/>
    <property type="match status" value="1"/>
</dbReference>
<evidence type="ECO:0000256" key="3">
    <source>
        <dbReference type="ARBA" id="ARBA00022475"/>
    </source>
</evidence>
<dbReference type="RefSeq" id="WP_075728478.1">
    <property type="nucleotide sequence ID" value="NZ_LTDM01000065.1"/>
</dbReference>
<dbReference type="AlphaFoldDB" id="A0A1U7M353"/>
<sequence length="581" mass="66045">MKNNIRNKLVTEKLKQHAMNEKKSLAVGLVLSLIRTGMEILGPLVIGFILNNYIKINIERKDFISILKLLGVYLIAYLLSGLFSNLAIISFEKAANKIAFSIQKEVYQHVTKLPISYFDTLPSGSIVSRITNDTNKLKTMFQLVLSDITTSAIMVVSLYLMILITNFAVGIMLLILLPLVYIIFRDLRYKTAKYTTLTRNYIGDINSSINENIQNIEIIKSFVKEDYIKDEFDKTNKKIFDTNLEITKVRSYGGYRAIDIVSYLGTVIVLLYFGVGKITSAYAVTIGSMYIVIDYVTKIFNNINTIVTRFGEVEQSYASASHIFNLLELKQVKEQQGRIKNIIGDVRFESVYFAYGEEDVLKDISFEVKSGETIAFVGSTGSGKSTIINLILSFYSPRLGNIYIDDKNIKDINENSLREEMSVVLQDAFIFETDIKDNIVLGDARFTDEDVKKALIDVGGEELVKRGINQKVFEKGNNLSQGEKQLISFARSYIRNPKILILDEATSNIDTETEKAIQKGIQKLKEDRTTFIIAHRLSTIRDVDKIIVLHKGRIIEKGNHKSLMIEDGFYKNMYDEQMRNQ</sequence>
<feature type="transmembrane region" description="Helical" evidence="9">
    <location>
        <begin position="257"/>
        <end position="275"/>
    </location>
</feature>
<evidence type="ECO:0000259" key="11">
    <source>
        <dbReference type="PROSITE" id="PS50929"/>
    </source>
</evidence>
<dbReference type="Proteomes" id="UP000186112">
    <property type="component" value="Unassembled WGS sequence"/>
</dbReference>
<name>A0A1U7M353_TISCR</name>
<comment type="caution">
    <text evidence="12">The sequence shown here is derived from an EMBL/GenBank/DDBJ whole genome shotgun (WGS) entry which is preliminary data.</text>
</comment>
<dbReference type="GO" id="GO:0140359">
    <property type="term" value="F:ABC-type transporter activity"/>
    <property type="evidence" value="ECO:0007669"/>
    <property type="project" value="InterPro"/>
</dbReference>
<keyword evidence="4 9" id="KW-0812">Transmembrane</keyword>
<evidence type="ECO:0000256" key="6">
    <source>
        <dbReference type="ARBA" id="ARBA00022840"/>
    </source>
</evidence>
<dbReference type="EC" id="3.6.3.-" evidence="12"/>
<keyword evidence="7 9" id="KW-1133">Transmembrane helix</keyword>
<feature type="transmembrane region" description="Helical" evidence="9">
    <location>
        <begin position="139"/>
        <end position="161"/>
    </location>
</feature>
<accession>A0A1U7M353</accession>
<dbReference type="FunFam" id="3.40.50.300:FF:000221">
    <property type="entry name" value="Multidrug ABC transporter ATP-binding protein"/>
    <property type="match status" value="1"/>
</dbReference>
<dbReference type="PANTHER" id="PTHR24221">
    <property type="entry name" value="ATP-BINDING CASSETTE SUB-FAMILY B"/>
    <property type="match status" value="1"/>
</dbReference>
<dbReference type="Gene3D" id="3.40.50.300">
    <property type="entry name" value="P-loop containing nucleotide triphosphate hydrolases"/>
    <property type="match status" value="1"/>
</dbReference>
<keyword evidence="13" id="KW-1185">Reference proteome</keyword>
<keyword evidence="2" id="KW-0813">Transport</keyword>
<dbReference type="GO" id="GO:0005886">
    <property type="term" value="C:plasma membrane"/>
    <property type="evidence" value="ECO:0007669"/>
    <property type="project" value="UniProtKB-SubCell"/>
</dbReference>
<evidence type="ECO:0000256" key="1">
    <source>
        <dbReference type="ARBA" id="ARBA00004651"/>
    </source>
</evidence>
<dbReference type="Gene3D" id="1.20.1560.10">
    <property type="entry name" value="ABC transporter type 1, transmembrane domain"/>
    <property type="match status" value="1"/>
</dbReference>
<dbReference type="InterPro" id="IPR017871">
    <property type="entry name" value="ABC_transporter-like_CS"/>
</dbReference>
<reference evidence="12 13" key="1">
    <citation type="submission" date="2016-02" db="EMBL/GenBank/DDBJ databases">
        <title>Genome sequence of Tissierella creatinophila DSM 6911.</title>
        <authorList>
            <person name="Poehlein A."/>
            <person name="Daniel R."/>
        </authorList>
    </citation>
    <scope>NUCLEOTIDE SEQUENCE [LARGE SCALE GENOMIC DNA]</scope>
    <source>
        <strain evidence="12 13">DSM 6911</strain>
    </source>
</reference>
<evidence type="ECO:0000313" key="13">
    <source>
        <dbReference type="Proteomes" id="UP000186112"/>
    </source>
</evidence>
<dbReference type="Pfam" id="PF00664">
    <property type="entry name" value="ABC_membrane"/>
    <property type="match status" value="1"/>
</dbReference>
<dbReference type="Pfam" id="PF00005">
    <property type="entry name" value="ABC_tran"/>
    <property type="match status" value="1"/>
</dbReference>
<dbReference type="GO" id="GO:0034040">
    <property type="term" value="F:ATPase-coupled lipid transmembrane transporter activity"/>
    <property type="evidence" value="ECO:0007669"/>
    <property type="project" value="TreeGrafter"/>
</dbReference>
<dbReference type="InterPro" id="IPR011527">
    <property type="entry name" value="ABC1_TM_dom"/>
</dbReference>
<evidence type="ECO:0000259" key="10">
    <source>
        <dbReference type="PROSITE" id="PS50893"/>
    </source>
</evidence>
<dbReference type="InterPro" id="IPR039421">
    <property type="entry name" value="Type_1_exporter"/>
</dbReference>
<protein>
    <submittedName>
        <fullName evidence="12">Putative multidrug resistance ABC transporter ATP-binding/permease protein YheH</fullName>
        <ecNumber evidence="12">3.6.3.-</ecNumber>
    </submittedName>
</protein>
<keyword evidence="6 12" id="KW-0067">ATP-binding</keyword>
<keyword evidence="8 9" id="KW-0472">Membrane</keyword>
<keyword evidence="5" id="KW-0547">Nucleotide-binding</keyword>
<dbReference type="InterPro" id="IPR003439">
    <property type="entry name" value="ABC_transporter-like_ATP-bd"/>
</dbReference>
<feature type="transmembrane region" description="Helical" evidence="9">
    <location>
        <begin position="167"/>
        <end position="184"/>
    </location>
</feature>
<proteinExistence type="predicted"/>
<dbReference type="PROSITE" id="PS50893">
    <property type="entry name" value="ABC_TRANSPORTER_2"/>
    <property type="match status" value="1"/>
</dbReference>
<dbReference type="CDD" id="cd18544">
    <property type="entry name" value="ABC_6TM_TmrA_like"/>
    <property type="match status" value="1"/>
</dbReference>
<dbReference type="PROSITE" id="PS50929">
    <property type="entry name" value="ABC_TM1F"/>
    <property type="match status" value="1"/>
</dbReference>
<evidence type="ECO:0000313" key="12">
    <source>
        <dbReference type="EMBL" id="OLS01628.1"/>
    </source>
</evidence>